<proteinExistence type="predicted"/>
<dbReference type="Proteomes" id="UP000199690">
    <property type="component" value="Unassembled WGS sequence"/>
</dbReference>
<dbReference type="AlphaFoldDB" id="A0A1H6C1B6"/>
<dbReference type="GO" id="GO:0000976">
    <property type="term" value="F:transcription cis-regulatory region binding"/>
    <property type="evidence" value="ECO:0007669"/>
    <property type="project" value="TreeGrafter"/>
</dbReference>
<dbReference type="PANTHER" id="PTHR30055">
    <property type="entry name" value="HTH-TYPE TRANSCRIPTIONAL REGULATOR RUTR"/>
    <property type="match status" value="1"/>
</dbReference>
<evidence type="ECO:0000313" key="8">
    <source>
        <dbReference type="EMBL" id="SFC23831.1"/>
    </source>
</evidence>
<accession>A0A1H6C1B6</accession>
<dbReference type="EMBL" id="FNVB01000004">
    <property type="protein sequence ID" value="SEG66722.1"/>
    <property type="molecule type" value="Genomic_DNA"/>
</dbReference>
<feature type="domain" description="HTH tetR-type" evidence="6">
    <location>
        <begin position="8"/>
        <end position="68"/>
    </location>
</feature>
<reference evidence="7" key="2">
    <citation type="submission" date="2016-10" db="EMBL/GenBank/DDBJ databases">
        <authorList>
            <person name="de Groot N.N."/>
        </authorList>
    </citation>
    <scope>NUCLEOTIDE SEQUENCE [LARGE SCALE GENOMIC DNA]</scope>
    <source>
        <strain evidence="7">ATCC 20501</strain>
    </source>
</reference>
<dbReference type="SUPFAM" id="SSF48498">
    <property type="entry name" value="Tetracyclin repressor-like, C-terminal domain"/>
    <property type="match status" value="1"/>
</dbReference>
<dbReference type="InterPro" id="IPR050109">
    <property type="entry name" value="HTH-type_TetR-like_transc_reg"/>
</dbReference>
<dbReference type="InterPro" id="IPR039538">
    <property type="entry name" value="BetI_C"/>
</dbReference>
<sequence length="196" mass="21865">MPKLIDHRKRREELALAAWQIILRDGVAQVSVRAVAAEAGLSAGSVRHVFPTQDELLVFLMDFVSERVSRRISALPPRATVRATVEEMAAQLLPLDAERTAEMQVSIALFTAANTEGRLKQPRDDAHRALRGLCRWMVERLDNGVDLAAGSDVEVEAWRLHALLDGLAVHLVYEPDEQGPDWAVRVLSRHLDSLRP</sequence>
<dbReference type="InterPro" id="IPR001647">
    <property type="entry name" value="HTH_TetR"/>
</dbReference>
<evidence type="ECO:0000256" key="5">
    <source>
        <dbReference type="PROSITE-ProRule" id="PRU00335"/>
    </source>
</evidence>
<dbReference type="Proteomes" id="UP000236729">
    <property type="component" value="Unassembled WGS sequence"/>
</dbReference>
<evidence type="ECO:0000313" key="7">
    <source>
        <dbReference type="EMBL" id="SEG66722.1"/>
    </source>
</evidence>
<evidence type="ECO:0000256" key="3">
    <source>
        <dbReference type="ARBA" id="ARBA00023125"/>
    </source>
</evidence>
<dbReference type="InterPro" id="IPR009057">
    <property type="entry name" value="Homeodomain-like_sf"/>
</dbReference>
<evidence type="ECO:0000256" key="4">
    <source>
        <dbReference type="ARBA" id="ARBA00023163"/>
    </source>
</evidence>
<dbReference type="EMBL" id="FOME01000001">
    <property type="protein sequence ID" value="SFC23831.1"/>
    <property type="molecule type" value="Genomic_DNA"/>
</dbReference>
<dbReference type="PROSITE" id="PS50977">
    <property type="entry name" value="HTH_TETR_2"/>
    <property type="match status" value="1"/>
</dbReference>
<dbReference type="SUPFAM" id="SSF46689">
    <property type="entry name" value="Homeodomain-like"/>
    <property type="match status" value="1"/>
</dbReference>
<evidence type="ECO:0000313" key="10">
    <source>
        <dbReference type="Proteomes" id="UP000236729"/>
    </source>
</evidence>
<evidence type="ECO:0000259" key="6">
    <source>
        <dbReference type="PROSITE" id="PS50977"/>
    </source>
</evidence>
<keyword evidence="9" id="KW-1185">Reference proteome</keyword>
<dbReference type="Gene3D" id="1.10.357.10">
    <property type="entry name" value="Tetracycline Repressor, domain 2"/>
    <property type="match status" value="1"/>
</dbReference>
<accession>A0A1I1HJ04</accession>
<feature type="DNA-binding region" description="H-T-H motif" evidence="5">
    <location>
        <begin position="31"/>
        <end position="50"/>
    </location>
</feature>
<evidence type="ECO:0000256" key="1">
    <source>
        <dbReference type="ARBA" id="ARBA00022491"/>
    </source>
</evidence>
<name>A0A1H6C1B6_9PSEU</name>
<dbReference type="PANTHER" id="PTHR30055:SF226">
    <property type="entry name" value="HTH-TYPE TRANSCRIPTIONAL REGULATOR PKSA"/>
    <property type="match status" value="1"/>
</dbReference>
<keyword evidence="1" id="KW-0678">Repressor</keyword>
<gene>
    <name evidence="7" type="ORF">SAMN02982929_03024</name>
    <name evidence="8" type="ORF">SAMN05216506_101264</name>
</gene>
<protein>
    <submittedName>
        <fullName evidence="7">Transcriptional regulator, TetR family</fullName>
    </submittedName>
</protein>
<reference evidence="9 10" key="1">
    <citation type="submission" date="2016-10" db="EMBL/GenBank/DDBJ databases">
        <authorList>
            <person name="Varghese N."/>
            <person name="Submissions S."/>
        </authorList>
    </citation>
    <scope>NUCLEOTIDE SEQUENCE [LARGE SCALE GENOMIC DNA]</scope>
    <source>
        <strain evidence="10">ATCC 20501</strain>
        <strain evidence="8 9">CGMCC 4.3529</strain>
    </source>
</reference>
<dbReference type="SMR" id="A0A1H6C1B6"/>
<dbReference type="Pfam" id="PF13977">
    <property type="entry name" value="TetR_C_6"/>
    <property type="match status" value="1"/>
</dbReference>
<keyword evidence="3 5" id="KW-0238">DNA-binding</keyword>
<evidence type="ECO:0000256" key="2">
    <source>
        <dbReference type="ARBA" id="ARBA00023015"/>
    </source>
</evidence>
<dbReference type="Pfam" id="PF00440">
    <property type="entry name" value="TetR_N"/>
    <property type="match status" value="1"/>
</dbReference>
<organism evidence="7 10">
    <name type="scientific">Saccharopolyspora kobensis</name>
    <dbReference type="NCBI Taxonomy" id="146035"/>
    <lineage>
        <taxon>Bacteria</taxon>
        <taxon>Bacillati</taxon>
        <taxon>Actinomycetota</taxon>
        <taxon>Actinomycetes</taxon>
        <taxon>Pseudonocardiales</taxon>
        <taxon>Pseudonocardiaceae</taxon>
        <taxon>Saccharopolyspora</taxon>
    </lineage>
</organism>
<dbReference type="RefSeq" id="WP_093345048.1">
    <property type="nucleotide sequence ID" value="NZ_FNVB01000004.1"/>
</dbReference>
<dbReference type="InterPro" id="IPR036271">
    <property type="entry name" value="Tet_transcr_reg_TetR-rel_C_sf"/>
</dbReference>
<keyword evidence="2" id="KW-0805">Transcription regulation</keyword>
<keyword evidence="4" id="KW-0804">Transcription</keyword>
<dbReference type="GO" id="GO:0003700">
    <property type="term" value="F:DNA-binding transcription factor activity"/>
    <property type="evidence" value="ECO:0007669"/>
    <property type="project" value="TreeGrafter"/>
</dbReference>
<evidence type="ECO:0000313" key="9">
    <source>
        <dbReference type="Proteomes" id="UP000199690"/>
    </source>
</evidence>